<dbReference type="EMBL" id="CAXLJM020000164">
    <property type="protein sequence ID" value="CAL8146301.1"/>
    <property type="molecule type" value="Genomic_DNA"/>
</dbReference>
<accession>A0ABP1S7U0</accession>
<organism evidence="1 2">
    <name type="scientific">Orchesella dallaii</name>
    <dbReference type="NCBI Taxonomy" id="48710"/>
    <lineage>
        <taxon>Eukaryota</taxon>
        <taxon>Metazoa</taxon>
        <taxon>Ecdysozoa</taxon>
        <taxon>Arthropoda</taxon>
        <taxon>Hexapoda</taxon>
        <taxon>Collembola</taxon>
        <taxon>Entomobryomorpha</taxon>
        <taxon>Entomobryoidea</taxon>
        <taxon>Orchesellidae</taxon>
        <taxon>Orchesellinae</taxon>
        <taxon>Orchesella</taxon>
    </lineage>
</organism>
<evidence type="ECO:0000313" key="2">
    <source>
        <dbReference type="Proteomes" id="UP001642540"/>
    </source>
</evidence>
<proteinExistence type="predicted"/>
<evidence type="ECO:0008006" key="3">
    <source>
        <dbReference type="Google" id="ProtNLM"/>
    </source>
</evidence>
<name>A0ABP1S7U0_9HEXA</name>
<evidence type="ECO:0000313" key="1">
    <source>
        <dbReference type="EMBL" id="CAL8146301.1"/>
    </source>
</evidence>
<dbReference type="Proteomes" id="UP001642540">
    <property type="component" value="Unassembled WGS sequence"/>
</dbReference>
<protein>
    <recommendedName>
        <fullName evidence="3">F-box domain-containing protein</fullName>
    </recommendedName>
</protein>
<sequence>MWKKRLEVKEEKKSVVVFQSPNSNPRLPSECWLQILGYVSGDTEVLALVTSCLEFSDMLKERKTTHLLPFVIPLIIKSEYLSRQDILRCRLITKSTKNAVGNELKPYFTSPTYAFYPSSYYPYLYSMYRGPASLKEIHSINHCNIFKKEEDAHKLYNHYNNKIMNEQCNPFVTRNIEIHLGDNVLLSADDQRDNEPFATFQRMLNPNYGYSPQVAGITFVLFNDRNFDGFFLFAKIVALLREVRDIELLRVRAGFMRPVERRRSLYFPYQTGPNAVAAELIRETYNFPPLPKLIFLDLTLDWMLLPKKVANSLFTHYGKQLEVLKCDGNFLVNAAKDAEGEDQPLRRLLPNVKKLHLCHVDNTFTTLWGEEGWELELLEFYNGWLEVPWHHYFTLCFHKFPKLQKVVAWKEVGSGIGKESCTVITRDMVMGYQRSRNWW</sequence>
<comment type="caution">
    <text evidence="1">The sequence shown here is derived from an EMBL/GenBank/DDBJ whole genome shotgun (WGS) entry which is preliminary data.</text>
</comment>
<keyword evidence="2" id="KW-1185">Reference proteome</keyword>
<reference evidence="1 2" key="1">
    <citation type="submission" date="2024-08" db="EMBL/GenBank/DDBJ databases">
        <authorList>
            <person name="Cucini C."/>
            <person name="Frati F."/>
        </authorList>
    </citation>
    <scope>NUCLEOTIDE SEQUENCE [LARGE SCALE GENOMIC DNA]</scope>
</reference>
<gene>
    <name evidence="1" type="ORF">ODALV1_LOCUS30771</name>
</gene>